<keyword evidence="2" id="KW-0830">Ubiquinone</keyword>
<keyword evidence="2" id="KW-0489">Methyltransferase</keyword>
<dbReference type="Proteomes" id="UP000548476">
    <property type="component" value="Unassembled WGS sequence"/>
</dbReference>
<dbReference type="SUPFAM" id="SSF53335">
    <property type="entry name" value="S-adenosyl-L-methionine-dependent methyltransferases"/>
    <property type="match status" value="1"/>
</dbReference>
<evidence type="ECO:0000313" key="2">
    <source>
        <dbReference type="EMBL" id="MBB6035549.1"/>
    </source>
</evidence>
<evidence type="ECO:0000259" key="1">
    <source>
        <dbReference type="Pfam" id="PF08241"/>
    </source>
</evidence>
<dbReference type="InterPro" id="IPR029063">
    <property type="entry name" value="SAM-dependent_MTases_sf"/>
</dbReference>
<protein>
    <submittedName>
        <fullName evidence="2">Ubiquinone/menaquinone biosynthesis C-methylase UbiE</fullName>
    </submittedName>
</protein>
<organism evidence="2 3">
    <name type="scientific">Phytomonospora endophytica</name>
    <dbReference type="NCBI Taxonomy" id="714109"/>
    <lineage>
        <taxon>Bacteria</taxon>
        <taxon>Bacillati</taxon>
        <taxon>Actinomycetota</taxon>
        <taxon>Actinomycetes</taxon>
        <taxon>Micromonosporales</taxon>
        <taxon>Micromonosporaceae</taxon>
        <taxon>Phytomonospora</taxon>
    </lineage>
</organism>
<dbReference type="InterPro" id="IPR013216">
    <property type="entry name" value="Methyltransf_11"/>
</dbReference>
<dbReference type="EMBL" id="JACHGT010000007">
    <property type="protein sequence ID" value="MBB6035549.1"/>
    <property type="molecule type" value="Genomic_DNA"/>
</dbReference>
<gene>
    <name evidence="2" type="ORF">HNR73_003413</name>
</gene>
<keyword evidence="2" id="KW-0808">Transferase</keyword>
<evidence type="ECO:0000313" key="3">
    <source>
        <dbReference type="Proteomes" id="UP000548476"/>
    </source>
</evidence>
<dbReference type="GO" id="GO:0032259">
    <property type="term" value="P:methylation"/>
    <property type="evidence" value="ECO:0007669"/>
    <property type="project" value="UniProtKB-KW"/>
</dbReference>
<reference evidence="2 3" key="1">
    <citation type="submission" date="2020-08" db="EMBL/GenBank/DDBJ databases">
        <title>Genomic Encyclopedia of Type Strains, Phase IV (KMG-IV): sequencing the most valuable type-strain genomes for metagenomic binning, comparative biology and taxonomic classification.</title>
        <authorList>
            <person name="Goeker M."/>
        </authorList>
    </citation>
    <scope>NUCLEOTIDE SEQUENCE [LARGE SCALE GENOMIC DNA]</scope>
    <source>
        <strain evidence="2 3">YIM 65646</strain>
    </source>
</reference>
<keyword evidence="3" id="KW-1185">Reference proteome</keyword>
<dbReference type="Gene3D" id="3.40.50.150">
    <property type="entry name" value="Vaccinia Virus protein VP39"/>
    <property type="match status" value="1"/>
</dbReference>
<name>A0A841FSP6_9ACTN</name>
<dbReference type="AlphaFoldDB" id="A0A841FSP6"/>
<comment type="caution">
    <text evidence="2">The sequence shown here is derived from an EMBL/GenBank/DDBJ whole genome shotgun (WGS) entry which is preliminary data.</text>
</comment>
<dbReference type="Pfam" id="PF08241">
    <property type="entry name" value="Methyltransf_11"/>
    <property type="match status" value="1"/>
</dbReference>
<sequence length="247" mass="26293">MSTETLIHLLDRAETLPGAAELRTRTYELLRLRSGARVVDIGCGGGRAVAELGARWADVVGIDADPRMVAAARARHHTADIRQGDATALPFADGELDGYRADKVFHELPDPAVAVTEAHRVLTPGGRVVLAGQDWHALAIDSDHPGLTTRVVHARANAIIAPRAARAFRNLLLTAGFTEVAVEVHTGIFTDTAMLPMLTGLASTALRTLAISPGEHATWLAEQTARAEADRMLLAVPIFVASATKRA</sequence>
<dbReference type="RefSeq" id="WP_203686815.1">
    <property type="nucleotide sequence ID" value="NZ_BONT01000083.1"/>
</dbReference>
<feature type="domain" description="Methyltransferase type 11" evidence="1">
    <location>
        <begin position="39"/>
        <end position="130"/>
    </location>
</feature>
<accession>A0A841FSP6</accession>
<dbReference type="PANTHER" id="PTHR43591">
    <property type="entry name" value="METHYLTRANSFERASE"/>
    <property type="match status" value="1"/>
</dbReference>
<proteinExistence type="predicted"/>
<dbReference type="CDD" id="cd02440">
    <property type="entry name" value="AdoMet_MTases"/>
    <property type="match status" value="1"/>
</dbReference>
<dbReference type="GO" id="GO:0008757">
    <property type="term" value="F:S-adenosylmethionine-dependent methyltransferase activity"/>
    <property type="evidence" value="ECO:0007669"/>
    <property type="project" value="InterPro"/>
</dbReference>